<keyword evidence="2 4" id="KW-0472">Membrane</keyword>
<name>A0ABV2RCR1_9CAUL</name>
<comment type="subcellular location">
    <subcellularLocation>
        <location evidence="1">Cell outer membrane</location>
    </subcellularLocation>
</comment>
<dbReference type="EMBL" id="JBEPTF010000003">
    <property type="protein sequence ID" value="MET4684359.1"/>
    <property type="molecule type" value="Genomic_DNA"/>
</dbReference>
<evidence type="ECO:0000259" key="5">
    <source>
        <dbReference type="PROSITE" id="PS51123"/>
    </source>
</evidence>
<keyword evidence="3" id="KW-0998">Cell outer membrane</keyword>
<dbReference type="InterPro" id="IPR006665">
    <property type="entry name" value="OmpA-like"/>
</dbReference>
<dbReference type="InterPro" id="IPR006664">
    <property type="entry name" value="OMP_bac"/>
</dbReference>
<evidence type="ECO:0000256" key="2">
    <source>
        <dbReference type="ARBA" id="ARBA00023136"/>
    </source>
</evidence>
<dbReference type="InterPro" id="IPR036737">
    <property type="entry name" value="OmpA-like_sf"/>
</dbReference>
<dbReference type="PANTHER" id="PTHR30329">
    <property type="entry name" value="STATOR ELEMENT OF FLAGELLAR MOTOR COMPLEX"/>
    <property type="match status" value="1"/>
</dbReference>
<dbReference type="PRINTS" id="PR01021">
    <property type="entry name" value="OMPADOMAIN"/>
</dbReference>
<evidence type="ECO:0000313" key="6">
    <source>
        <dbReference type="EMBL" id="MET4684359.1"/>
    </source>
</evidence>
<evidence type="ECO:0000313" key="7">
    <source>
        <dbReference type="Proteomes" id="UP001549313"/>
    </source>
</evidence>
<dbReference type="Proteomes" id="UP001549313">
    <property type="component" value="Unassembled WGS sequence"/>
</dbReference>
<keyword evidence="6" id="KW-0449">Lipoprotein</keyword>
<organism evidence="6 7">
    <name type="scientific">Brevundimonas faecalis</name>
    <dbReference type="NCBI Taxonomy" id="947378"/>
    <lineage>
        <taxon>Bacteria</taxon>
        <taxon>Pseudomonadati</taxon>
        <taxon>Pseudomonadota</taxon>
        <taxon>Alphaproteobacteria</taxon>
        <taxon>Caulobacterales</taxon>
        <taxon>Caulobacteraceae</taxon>
        <taxon>Brevundimonas</taxon>
    </lineage>
</organism>
<evidence type="ECO:0000256" key="4">
    <source>
        <dbReference type="PROSITE-ProRule" id="PRU00473"/>
    </source>
</evidence>
<reference evidence="6 7" key="1">
    <citation type="submission" date="2024-06" db="EMBL/GenBank/DDBJ databases">
        <title>Sorghum-associated microbial communities from plants grown in Nebraska, USA.</title>
        <authorList>
            <person name="Schachtman D."/>
        </authorList>
    </citation>
    <scope>NUCLEOTIDE SEQUENCE [LARGE SCALE GENOMIC DNA]</scope>
    <source>
        <strain evidence="6 7">2814</strain>
    </source>
</reference>
<accession>A0ABV2RCR1</accession>
<dbReference type="Gene3D" id="3.30.1330.60">
    <property type="entry name" value="OmpA-like domain"/>
    <property type="match status" value="1"/>
</dbReference>
<sequence length="190" mass="20569">MIKLTSRAVVMTSVLLVGGLAVSGCASHRFVRDNIAVVDNRVTDVEGHVVRVEGTAGEALQRANAAHKLAEGKFLYEVVLADDSVKFPVNRDALSPEAESRLGELVQRLKAENRNVYLEIQGHTDASGDAHQNELLGQSRAESVRRFLSDQGIALNRMATISYGATKPVAPNNTRDGRAQNRRVAIVVLS</sequence>
<dbReference type="PROSITE" id="PS51257">
    <property type="entry name" value="PROKAR_LIPOPROTEIN"/>
    <property type="match status" value="1"/>
</dbReference>
<dbReference type="CDD" id="cd07185">
    <property type="entry name" value="OmpA_C-like"/>
    <property type="match status" value="1"/>
</dbReference>
<proteinExistence type="predicted"/>
<dbReference type="PANTHER" id="PTHR30329:SF21">
    <property type="entry name" value="LIPOPROTEIN YIAD-RELATED"/>
    <property type="match status" value="1"/>
</dbReference>
<keyword evidence="7" id="KW-1185">Reference proteome</keyword>
<dbReference type="SUPFAM" id="SSF103088">
    <property type="entry name" value="OmpA-like"/>
    <property type="match status" value="1"/>
</dbReference>
<comment type="caution">
    <text evidence="6">The sequence shown here is derived from an EMBL/GenBank/DDBJ whole genome shotgun (WGS) entry which is preliminary data.</text>
</comment>
<gene>
    <name evidence="6" type="ORF">ABIE19_002296</name>
</gene>
<dbReference type="InterPro" id="IPR050330">
    <property type="entry name" value="Bact_OuterMem_StrucFunc"/>
</dbReference>
<feature type="domain" description="OmpA-like" evidence="5">
    <location>
        <begin position="74"/>
        <end position="190"/>
    </location>
</feature>
<protein>
    <submittedName>
        <fullName evidence="6">Peptidoglycan-associated lipoprotein</fullName>
    </submittedName>
</protein>
<dbReference type="PROSITE" id="PS51123">
    <property type="entry name" value="OMPA_2"/>
    <property type="match status" value="1"/>
</dbReference>
<evidence type="ECO:0000256" key="3">
    <source>
        <dbReference type="ARBA" id="ARBA00023237"/>
    </source>
</evidence>
<evidence type="ECO:0000256" key="1">
    <source>
        <dbReference type="ARBA" id="ARBA00004442"/>
    </source>
</evidence>
<dbReference type="Pfam" id="PF00691">
    <property type="entry name" value="OmpA"/>
    <property type="match status" value="1"/>
</dbReference>